<keyword evidence="3" id="KW-1185">Reference proteome</keyword>
<dbReference type="EMBL" id="JADPRT010000012">
    <property type="protein sequence ID" value="MBF9071472.1"/>
    <property type="molecule type" value="Genomic_DNA"/>
</dbReference>
<evidence type="ECO:0000256" key="1">
    <source>
        <dbReference type="SAM" id="MobiDB-lite"/>
    </source>
</evidence>
<accession>A0A931BA61</accession>
<evidence type="ECO:0000313" key="3">
    <source>
        <dbReference type="Proteomes" id="UP000657385"/>
    </source>
</evidence>
<dbReference type="RefSeq" id="WP_196196652.1">
    <property type="nucleotide sequence ID" value="NZ_JADPRT010000012.1"/>
</dbReference>
<proteinExistence type="predicted"/>
<dbReference type="Proteomes" id="UP000657385">
    <property type="component" value="Unassembled WGS sequence"/>
</dbReference>
<feature type="region of interest" description="Disordered" evidence="1">
    <location>
        <begin position="157"/>
        <end position="199"/>
    </location>
</feature>
<dbReference type="Pfam" id="PF19594">
    <property type="entry name" value="DUF6099"/>
    <property type="match status" value="1"/>
</dbReference>
<reference evidence="2" key="1">
    <citation type="submission" date="2020-11" db="EMBL/GenBank/DDBJ databases">
        <title>Isolation and identification of active actinomycetes.</title>
        <authorList>
            <person name="Yu B."/>
        </authorList>
    </citation>
    <scope>NUCLEOTIDE SEQUENCE</scope>
    <source>
        <strain evidence="2">NEAU-YB345</strain>
    </source>
</reference>
<dbReference type="AlphaFoldDB" id="A0A931BA61"/>
<organism evidence="2 3">
    <name type="scientific">Streptacidiphilus fuscans</name>
    <dbReference type="NCBI Taxonomy" id="2789292"/>
    <lineage>
        <taxon>Bacteria</taxon>
        <taxon>Bacillati</taxon>
        <taxon>Actinomycetota</taxon>
        <taxon>Actinomycetes</taxon>
        <taxon>Kitasatosporales</taxon>
        <taxon>Streptomycetaceae</taxon>
        <taxon>Streptacidiphilus</taxon>
    </lineage>
</organism>
<sequence length="218" mass="22346">MDAVRLIKATRHALAEARSASDVMVEAWQACRLAEAVGQTSALVLTERALEGGGCGAVEIARALAEAASHAAECIGRPPDEPVTGERASRLTALADLGGTLRELRSLIQEAAESLLVVACGADEQELYWSCVDGVDAAHPARELLTELLRAVGAEVGDGAEESDESGEAKEEAADTDESDASERLGGEPGPVGVGSRGLGRAVLSPAAAVVRLEPPTG</sequence>
<feature type="compositionally biased region" description="Gly residues" evidence="1">
    <location>
        <begin position="187"/>
        <end position="198"/>
    </location>
</feature>
<dbReference type="InterPro" id="IPR046081">
    <property type="entry name" value="DUF6099"/>
</dbReference>
<gene>
    <name evidence="2" type="ORF">I2501_25960</name>
</gene>
<evidence type="ECO:0000313" key="2">
    <source>
        <dbReference type="EMBL" id="MBF9071472.1"/>
    </source>
</evidence>
<protein>
    <submittedName>
        <fullName evidence="2">Uncharacterized protein</fullName>
    </submittedName>
</protein>
<name>A0A931BA61_9ACTN</name>
<comment type="caution">
    <text evidence="2">The sequence shown here is derived from an EMBL/GenBank/DDBJ whole genome shotgun (WGS) entry which is preliminary data.</text>
</comment>